<name>A0A8C4Q576_EPTBU</name>
<dbReference type="AlphaFoldDB" id="A0A8C4Q576"/>
<accession>A0A8C4Q576</accession>
<organism evidence="2 3">
    <name type="scientific">Eptatretus burgeri</name>
    <name type="common">Inshore hagfish</name>
    <dbReference type="NCBI Taxonomy" id="7764"/>
    <lineage>
        <taxon>Eukaryota</taxon>
        <taxon>Metazoa</taxon>
        <taxon>Chordata</taxon>
        <taxon>Craniata</taxon>
        <taxon>Vertebrata</taxon>
        <taxon>Cyclostomata</taxon>
        <taxon>Myxini</taxon>
        <taxon>Myxiniformes</taxon>
        <taxon>Myxinidae</taxon>
        <taxon>Eptatretinae</taxon>
        <taxon>Eptatretus</taxon>
    </lineage>
</organism>
<reference evidence="2" key="2">
    <citation type="submission" date="2025-09" db="UniProtKB">
        <authorList>
            <consortium name="Ensembl"/>
        </authorList>
    </citation>
    <scope>IDENTIFICATION</scope>
</reference>
<evidence type="ECO:0000256" key="1">
    <source>
        <dbReference type="SAM" id="Phobius"/>
    </source>
</evidence>
<keyword evidence="1" id="KW-0472">Membrane</keyword>
<feature type="transmembrane region" description="Helical" evidence="1">
    <location>
        <begin position="23"/>
        <end position="42"/>
    </location>
</feature>
<dbReference type="OMA" id="FIVEIFW"/>
<proteinExistence type="predicted"/>
<keyword evidence="1" id="KW-1133">Transmembrane helix</keyword>
<dbReference type="GeneTree" id="ENSGT00940000161439"/>
<sequence>MAYGTQLYLQLWKNFTMRKREKVRFIVEIFWPLFLFLILAWVRHTTPPEHQSDCHFSVQAMPSAGLIPWFQSLVCSPTTDCRFRNGTPAGDGVNDFHHSLHSDSFLDIPLIWRTVMPAILF</sequence>
<keyword evidence="3" id="KW-1185">Reference proteome</keyword>
<protein>
    <submittedName>
        <fullName evidence="2">Uncharacterized protein</fullName>
    </submittedName>
</protein>
<dbReference type="Ensembl" id="ENSEBUT00000010728.1">
    <property type="protein sequence ID" value="ENSEBUP00000010186.1"/>
    <property type="gene ID" value="ENSEBUG00000006540.1"/>
</dbReference>
<reference evidence="2" key="1">
    <citation type="submission" date="2025-08" db="UniProtKB">
        <authorList>
            <consortium name="Ensembl"/>
        </authorList>
    </citation>
    <scope>IDENTIFICATION</scope>
</reference>
<dbReference type="Proteomes" id="UP000694388">
    <property type="component" value="Unplaced"/>
</dbReference>
<evidence type="ECO:0000313" key="2">
    <source>
        <dbReference type="Ensembl" id="ENSEBUP00000010186.1"/>
    </source>
</evidence>
<keyword evidence="1" id="KW-0812">Transmembrane</keyword>
<evidence type="ECO:0000313" key="3">
    <source>
        <dbReference type="Proteomes" id="UP000694388"/>
    </source>
</evidence>